<dbReference type="Proteomes" id="UP000203626">
    <property type="component" value="Segment"/>
</dbReference>
<name>A0A1B1MRH8_9POXV</name>
<evidence type="ECO:0000313" key="3">
    <source>
        <dbReference type="EMBL" id="ANS71184.1"/>
    </source>
</evidence>
<evidence type="ECO:0000256" key="1">
    <source>
        <dbReference type="ARBA" id="ARBA00004328"/>
    </source>
</evidence>
<evidence type="ECO:0000313" key="4">
    <source>
        <dbReference type="Proteomes" id="UP000203626"/>
    </source>
</evidence>
<evidence type="ECO:0000256" key="2">
    <source>
        <dbReference type="ARBA" id="ARBA00022844"/>
    </source>
</evidence>
<keyword evidence="2" id="KW-0946">Virion</keyword>
<organism evidence="3 4">
    <name type="scientific">Pteropox virus</name>
    <dbReference type="NCBI Taxonomy" id="1873698"/>
    <lineage>
        <taxon>Viruses</taxon>
        <taxon>Varidnaviria</taxon>
        <taxon>Bamfordvirae</taxon>
        <taxon>Nucleocytoviricota</taxon>
        <taxon>Pokkesviricetes</taxon>
        <taxon>Chitovirales</taxon>
        <taxon>Poxviridae</taxon>
        <taxon>Chordopoxvirinae</taxon>
        <taxon>Pteropopoxvirus</taxon>
        <taxon>Pteropopoxvirus pteropox</taxon>
    </lineage>
</organism>
<dbReference type="RefSeq" id="YP_009268815.1">
    <property type="nucleotide sequence ID" value="NC_030656.1"/>
</dbReference>
<keyword evidence="4" id="KW-1185">Reference proteome</keyword>
<comment type="subcellular location">
    <subcellularLocation>
        <location evidence="1">Virion</location>
    </subcellularLocation>
</comment>
<protein>
    <submittedName>
        <fullName evidence="3">Virion morphogenesis core protein</fullName>
    </submittedName>
</protein>
<dbReference type="OrthoDB" id="3707at10239"/>
<gene>
    <name evidence="3" type="ORF">PTPV-Aus-100</name>
</gene>
<dbReference type="EMBL" id="KU980965">
    <property type="protein sequence ID" value="ANS71184.1"/>
    <property type="molecule type" value="Genomic_DNA"/>
</dbReference>
<dbReference type="InterPro" id="IPR007008">
    <property type="entry name" value="Poxvirus_A6"/>
</dbReference>
<accession>A0A1B1MRH8</accession>
<dbReference type="KEGG" id="vg:28340427"/>
<proteinExistence type="predicted"/>
<dbReference type="GeneID" id="28340427"/>
<dbReference type="GO" id="GO:0044423">
    <property type="term" value="C:virion component"/>
    <property type="evidence" value="ECO:0007669"/>
    <property type="project" value="UniProtKB-KW"/>
</dbReference>
<dbReference type="Pfam" id="PF04924">
    <property type="entry name" value="Pox_A6"/>
    <property type="match status" value="1"/>
</dbReference>
<sequence length="374" mass="43328">MDKLKTLYEKFYCISKTYLESETGQQTDDPEFDVDVSTLMSIVPVLEQKVCEISPSLTDAEVIKLMKYCNYQLFTFWFMRSNAVVKSVYNKLSECEKKDFICTFKEMLTVTQTLIMLNNMYNNIKHDTEDIVADSKKILEIITQIKSLSGEGRIYHLLNSHYSFIVRTVNKIFSDENYLLKLVAVFDSEMVNNKQKLEEYRQLLTISTESLKHGIKCISELTFSISVEPNKYTTFFRKVLSNIIIFQNNSDLNATKFITSVSKMYILVYSQLKGNDDVRILLSNVLESLKTKVSPEDIKSRGVRNIQSLIGYISDHKSVYKSILEQEYTTREDNIVNLLQQIVNNNNICYNSEVLNVCDLIKTAKESFFDKLSK</sequence>
<reference evidence="3 4" key="1">
    <citation type="journal article" date="2016" name="J. Gen. Virol.">
        <title>Genomic characterization of a novel poxvirus from a flying fox: evidence for a new genus?</title>
        <authorList>
            <person name="O'Dea M.A."/>
            <person name="Tu S.L."/>
            <person name="Pang S."/>
            <person name="De Ridder T."/>
            <person name="Jackson B."/>
            <person name="Upton C."/>
        </authorList>
    </citation>
    <scope>NUCLEOTIDE SEQUENCE [LARGE SCALE GENOMIC DNA]</scope>
    <source>
        <strain evidence="3 4">Australia</strain>
    </source>
</reference>